<keyword evidence="1" id="KW-0238">DNA-binding</keyword>
<dbReference type="InterPro" id="IPR001789">
    <property type="entry name" value="Sig_transdc_resp-reg_receiver"/>
</dbReference>
<dbReference type="EMBL" id="EU016651">
    <property type="protein sequence ID" value="ABZ09419.1"/>
    <property type="molecule type" value="Genomic_DNA"/>
</dbReference>
<dbReference type="GO" id="GO:0003677">
    <property type="term" value="F:DNA binding"/>
    <property type="evidence" value="ECO:0007669"/>
    <property type="project" value="UniProtKB-KW"/>
</dbReference>
<dbReference type="SMART" id="SM00448">
    <property type="entry name" value="REC"/>
    <property type="match status" value="1"/>
</dbReference>
<dbReference type="Pfam" id="PF00072">
    <property type="entry name" value="Response_reg"/>
    <property type="match status" value="1"/>
</dbReference>
<name>B3TA10_9ZZZZ</name>
<dbReference type="PANTHER" id="PTHR43214">
    <property type="entry name" value="TWO-COMPONENT RESPONSE REGULATOR"/>
    <property type="match status" value="1"/>
</dbReference>
<organism evidence="3">
    <name type="scientific">uncultured marine microorganism HF4000_APKG8C21</name>
    <dbReference type="NCBI Taxonomy" id="455553"/>
    <lineage>
        <taxon>unclassified sequences</taxon>
        <taxon>environmental samples</taxon>
    </lineage>
</organism>
<dbReference type="Gene3D" id="3.40.50.2300">
    <property type="match status" value="1"/>
</dbReference>
<protein>
    <submittedName>
        <fullName evidence="3">Putative Response regulator receiver domain protein</fullName>
    </submittedName>
</protein>
<evidence type="ECO:0000256" key="1">
    <source>
        <dbReference type="ARBA" id="ARBA00023125"/>
    </source>
</evidence>
<dbReference type="InterPro" id="IPR058245">
    <property type="entry name" value="NreC/VraR/RcsB-like_REC"/>
</dbReference>
<dbReference type="PROSITE" id="PS50110">
    <property type="entry name" value="RESPONSE_REGULATORY"/>
    <property type="match status" value="1"/>
</dbReference>
<proteinExistence type="predicted"/>
<dbReference type="InterPro" id="IPR039420">
    <property type="entry name" value="WalR-like"/>
</dbReference>
<dbReference type="InterPro" id="IPR011006">
    <property type="entry name" value="CheY-like_superfamily"/>
</dbReference>
<dbReference type="AlphaFoldDB" id="B3TA10"/>
<dbReference type="SUPFAM" id="SSF52172">
    <property type="entry name" value="CheY-like"/>
    <property type="match status" value="1"/>
</dbReference>
<dbReference type="PANTHER" id="PTHR43214:SF43">
    <property type="entry name" value="TWO-COMPONENT RESPONSE REGULATOR"/>
    <property type="match status" value="1"/>
</dbReference>
<feature type="domain" description="Response regulatory" evidence="2">
    <location>
        <begin position="17"/>
        <end position="131"/>
    </location>
</feature>
<evidence type="ECO:0000259" key="2">
    <source>
        <dbReference type="PROSITE" id="PS50110"/>
    </source>
</evidence>
<gene>
    <name evidence="3" type="ORF">ALOHA_HF4000APKG8C21ctg1g7</name>
</gene>
<reference evidence="3" key="1">
    <citation type="journal article" date="2008" name="ISME J.">
        <title>Genomic patterns of recombination, clonal divergence and environment in marine microbial populations.</title>
        <authorList>
            <person name="Konstantinidis K.T."/>
            <person name="Delong E.F."/>
        </authorList>
    </citation>
    <scope>NUCLEOTIDE SEQUENCE</scope>
</reference>
<dbReference type="CDD" id="cd17535">
    <property type="entry name" value="REC_NarL-like"/>
    <property type="match status" value="1"/>
</dbReference>
<sequence length="143" mass="15658">MIERVGSRGGGEIEKITALIVDDDPIVVHGLKSILRAVSEIEVVGTAEDGLKAVDEALRLRPRLILMDAQISEDGGLEATRRIREGSPESRVLFMTVHMTDIDTALEAGADGYVMKDSGRRELLRAITRLAGLKNGKRRDLRP</sequence>
<evidence type="ECO:0000313" key="3">
    <source>
        <dbReference type="EMBL" id="ABZ09419.1"/>
    </source>
</evidence>
<dbReference type="GO" id="GO:0000160">
    <property type="term" value="P:phosphorelay signal transduction system"/>
    <property type="evidence" value="ECO:0007669"/>
    <property type="project" value="InterPro"/>
</dbReference>
<accession>B3TA10</accession>